<evidence type="ECO:0000256" key="3">
    <source>
        <dbReference type="PROSITE-ProRule" id="PRU01106"/>
    </source>
</evidence>
<name>A0A9D2SEM6_9FIRM</name>
<evidence type="ECO:0000313" key="6">
    <source>
        <dbReference type="Proteomes" id="UP000826793"/>
    </source>
</evidence>
<dbReference type="GO" id="GO:0005829">
    <property type="term" value="C:cytosol"/>
    <property type="evidence" value="ECO:0007669"/>
    <property type="project" value="TreeGrafter"/>
</dbReference>
<dbReference type="GO" id="GO:0052816">
    <property type="term" value="F:long-chain fatty acyl-CoA hydrolase activity"/>
    <property type="evidence" value="ECO:0007669"/>
    <property type="project" value="TreeGrafter"/>
</dbReference>
<dbReference type="PROSITE" id="PS51770">
    <property type="entry name" value="HOTDOG_ACOT"/>
    <property type="match status" value="1"/>
</dbReference>
<dbReference type="InterPro" id="IPR006683">
    <property type="entry name" value="Thioestr_dom"/>
</dbReference>
<evidence type="ECO:0000259" key="4">
    <source>
        <dbReference type="PROSITE" id="PS51770"/>
    </source>
</evidence>
<reference evidence="5" key="2">
    <citation type="submission" date="2021-04" db="EMBL/GenBank/DDBJ databases">
        <authorList>
            <person name="Gilroy R."/>
        </authorList>
    </citation>
    <scope>NUCLEOTIDE SEQUENCE</scope>
    <source>
        <strain evidence="5">CHK185-1770</strain>
    </source>
</reference>
<organism evidence="5 6">
    <name type="scientific">Candidatus Acutalibacter pullicola</name>
    <dbReference type="NCBI Taxonomy" id="2838417"/>
    <lineage>
        <taxon>Bacteria</taxon>
        <taxon>Bacillati</taxon>
        <taxon>Bacillota</taxon>
        <taxon>Clostridia</taxon>
        <taxon>Eubacteriales</taxon>
        <taxon>Acutalibacteraceae</taxon>
        <taxon>Acutalibacter</taxon>
    </lineage>
</organism>
<dbReference type="Pfam" id="PF03061">
    <property type="entry name" value="4HBT"/>
    <property type="match status" value="1"/>
</dbReference>
<dbReference type="InterPro" id="IPR033120">
    <property type="entry name" value="HOTDOG_ACOT"/>
</dbReference>
<dbReference type="SUPFAM" id="SSF54637">
    <property type="entry name" value="Thioesterase/thiol ester dehydrase-isomerase"/>
    <property type="match status" value="1"/>
</dbReference>
<dbReference type="GO" id="GO:0006637">
    <property type="term" value="P:acyl-CoA metabolic process"/>
    <property type="evidence" value="ECO:0007669"/>
    <property type="project" value="TreeGrafter"/>
</dbReference>
<evidence type="ECO:0000256" key="1">
    <source>
        <dbReference type="ARBA" id="ARBA00010458"/>
    </source>
</evidence>
<sequence length="161" mass="18830">MEKYVRDSYTEHVQILSQSSLNGYKRLFGGRLMEWIDVVAGVVARRHSNHNVTTASVDNLRFEGPAYGNETIVLCGYITYTGRTSMEVCVRTYVEELNGHKRLINVAYLVMVALDENERPVEVPRLVLTTEEEKREWEAAQERYQYRKERRRQEKAARGER</sequence>
<dbReference type="GO" id="GO:0009062">
    <property type="term" value="P:fatty acid catabolic process"/>
    <property type="evidence" value="ECO:0007669"/>
    <property type="project" value="TreeGrafter"/>
</dbReference>
<dbReference type="PANTHER" id="PTHR11049:SF24">
    <property type="entry name" value="CYTOSOLIC ACYL COENZYME A THIOESTER HYDROLASE"/>
    <property type="match status" value="1"/>
</dbReference>
<keyword evidence="2 3" id="KW-0378">Hydrolase</keyword>
<comment type="similarity">
    <text evidence="1">Belongs to the acyl coenzyme A hydrolase family.</text>
</comment>
<dbReference type="PANTHER" id="PTHR11049">
    <property type="entry name" value="ACYL COENZYME A THIOESTER HYDROLASE"/>
    <property type="match status" value="1"/>
</dbReference>
<evidence type="ECO:0000256" key="2">
    <source>
        <dbReference type="ARBA" id="ARBA00022801"/>
    </source>
</evidence>
<dbReference type="InterPro" id="IPR029069">
    <property type="entry name" value="HotDog_dom_sf"/>
</dbReference>
<dbReference type="InterPro" id="IPR040170">
    <property type="entry name" value="Cytosol_ACT"/>
</dbReference>
<protein>
    <submittedName>
        <fullName evidence="5">Acyl-CoA thioesterase</fullName>
    </submittedName>
</protein>
<dbReference type="Gene3D" id="3.10.129.10">
    <property type="entry name" value="Hotdog Thioesterase"/>
    <property type="match status" value="1"/>
</dbReference>
<gene>
    <name evidence="5" type="ORF">H9710_04915</name>
</gene>
<evidence type="ECO:0000313" key="5">
    <source>
        <dbReference type="EMBL" id="HJB97905.1"/>
    </source>
</evidence>
<proteinExistence type="inferred from homology"/>
<dbReference type="CDD" id="cd03442">
    <property type="entry name" value="BFIT_BACH"/>
    <property type="match status" value="1"/>
</dbReference>
<dbReference type="Proteomes" id="UP000826793">
    <property type="component" value="Unassembled WGS sequence"/>
</dbReference>
<feature type="domain" description="HotDog ACOT-type" evidence="4">
    <location>
        <begin position="6"/>
        <end position="117"/>
    </location>
</feature>
<dbReference type="EMBL" id="DWXG01000038">
    <property type="protein sequence ID" value="HJB97905.1"/>
    <property type="molecule type" value="Genomic_DNA"/>
</dbReference>
<comment type="caution">
    <text evidence="5">The sequence shown here is derived from an EMBL/GenBank/DDBJ whole genome shotgun (WGS) entry which is preliminary data.</text>
</comment>
<dbReference type="AlphaFoldDB" id="A0A9D2SEM6"/>
<accession>A0A9D2SEM6</accession>
<reference evidence="5" key="1">
    <citation type="journal article" date="2021" name="PeerJ">
        <title>Extensive microbial diversity within the chicken gut microbiome revealed by metagenomics and culture.</title>
        <authorList>
            <person name="Gilroy R."/>
            <person name="Ravi A."/>
            <person name="Getino M."/>
            <person name="Pursley I."/>
            <person name="Horton D.L."/>
            <person name="Alikhan N.F."/>
            <person name="Baker D."/>
            <person name="Gharbi K."/>
            <person name="Hall N."/>
            <person name="Watson M."/>
            <person name="Adriaenssens E.M."/>
            <person name="Foster-Nyarko E."/>
            <person name="Jarju S."/>
            <person name="Secka A."/>
            <person name="Antonio M."/>
            <person name="Oren A."/>
            <person name="Chaudhuri R.R."/>
            <person name="La Ragione R."/>
            <person name="Hildebrand F."/>
            <person name="Pallen M.J."/>
        </authorList>
    </citation>
    <scope>NUCLEOTIDE SEQUENCE</scope>
    <source>
        <strain evidence="5">CHK185-1770</strain>
    </source>
</reference>